<evidence type="ECO:0000256" key="3">
    <source>
        <dbReference type="ARBA" id="ARBA00022763"/>
    </source>
</evidence>
<evidence type="ECO:0000256" key="5">
    <source>
        <dbReference type="ARBA" id="ARBA00023004"/>
    </source>
</evidence>
<dbReference type="InterPro" id="IPR043502">
    <property type="entry name" value="DNA/RNA_pol_sf"/>
</dbReference>
<evidence type="ECO:0000256" key="2">
    <source>
        <dbReference type="ARBA" id="ARBA00022723"/>
    </source>
</evidence>
<keyword evidence="6" id="KW-0411">Iron-sulfur</keyword>
<organism evidence="10">
    <name type="scientific">marine sediment metagenome</name>
    <dbReference type="NCBI Taxonomy" id="412755"/>
    <lineage>
        <taxon>unclassified sequences</taxon>
        <taxon>metagenomes</taxon>
        <taxon>ecological metagenomes</taxon>
    </lineage>
</organism>
<dbReference type="GO" id="GO:0006260">
    <property type="term" value="P:DNA replication"/>
    <property type="evidence" value="ECO:0007669"/>
    <property type="project" value="InterPro"/>
</dbReference>
<keyword evidence="2" id="KW-0479">Metal-binding</keyword>
<dbReference type="InterPro" id="IPR051536">
    <property type="entry name" value="UDG_Type-4/5"/>
</dbReference>
<dbReference type="AlphaFoldDB" id="A0A0F9J375"/>
<keyword evidence="3" id="KW-0227">DNA damage</keyword>
<accession>A0A0F9J375</accession>
<dbReference type="SUPFAM" id="SSF56672">
    <property type="entry name" value="DNA/RNA polymerases"/>
    <property type="match status" value="1"/>
</dbReference>
<keyword evidence="4" id="KW-0378">Hydrolase</keyword>
<evidence type="ECO:0000256" key="4">
    <source>
        <dbReference type="ARBA" id="ARBA00022801"/>
    </source>
</evidence>
<dbReference type="Gene3D" id="1.20.1060.10">
    <property type="entry name" value="Taq DNA Polymerase, Chain T, domain 4"/>
    <property type="match status" value="1"/>
</dbReference>
<evidence type="ECO:0000256" key="1">
    <source>
        <dbReference type="ARBA" id="ARBA00022485"/>
    </source>
</evidence>
<dbReference type="Pfam" id="PF00476">
    <property type="entry name" value="DNA_pol_A"/>
    <property type="match status" value="1"/>
</dbReference>
<comment type="caution">
    <text evidence="10">The sequence shown here is derived from an EMBL/GenBank/DDBJ whole genome shotgun (WGS) entry which is preliminary data.</text>
</comment>
<dbReference type="GO" id="GO:0097506">
    <property type="term" value="F:deaminated base DNA N-glycosylase activity"/>
    <property type="evidence" value="ECO:0007669"/>
    <property type="project" value="UniProtKB-ARBA"/>
</dbReference>
<dbReference type="GO" id="GO:0006281">
    <property type="term" value="P:DNA repair"/>
    <property type="evidence" value="ECO:0007669"/>
    <property type="project" value="UniProtKB-KW"/>
</dbReference>
<reference evidence="10" key="1">
    <citation type="journal article" date="2015" name="Nature">
        <title>Complex archaea that bridge the gap between prokaryotes and eukaryotes.</title>
        <authorList>
            <person name="Spang A."/>
            <person name="Saw J.H."/>
            <person name="Jorgensen S.L."/>
            <person name="Zaremba-Niedzwiedzka K."/>
            <person name="Martijn J."/>
            <person name="Lind A.E."/>
            <person name="van Eijk R."/>
            <person name="Schleper C."/>
            <person name="Guy L."/>
            <person name="Ettema T.J."/>
        </authorList>
    </citation>
    <scope>NUCLEOTIDE SEQUENCE</scope>
</reference>
<dbReference type="InterPro" id="IPR036895">
    <property type="entry name" value="Uracil-DNA_glycosylase-like_sf"/>
</dbReference>
<gene>
    <name evidence="10" type="ORF">LCGC14_1505670</name>
</gene>
<evidence type="ECO:0000256" key="6">
    <source>
        <dbReference type="ARBA" id="ARBA00023014"/>
    </source>
</evidence>
<dbReference type="Gene3D" id="3.30.70.370">
    <property type="match status" value="1"/>
</dbReference>
<dbReference type="SUPFAM" id="SSF52141">
    <property type="entry name" value="Uracil-DNA glycosylase-like"/>
    <property type="match status" value="1"/>
</dbReference>
<dbReference type="PANTHER" id="PTHR33693:SF1">
    <property type="entry name" value="TYPE-4 URACIL-DNA GLYCOSYLASE"/>
    <property type="match status" value="1"/>
</dbReference>
<name>A0A0F9J375_9ZZZZ</name>
<dbReference type="GO" id="GO:0003887">
    <property type="term" value="F:DNA-directed DNA polymerase activity"/>
    <property type="evidence" value="ECO:0007669"/>
    <property type="project" value="InterPro"/>
</dbReference>
<dbReference type="InterPro" id="IPR001098">
    <property type="entry name" value="DNA-dir_DNA_pol_A_palm_dom"/>
</dbReference>
<dbReference type="EMBL" id="LAZR01010985">
    <property type="protein sequence ID" value="KKM64008.1"/>
    <property type="molecule type" value="Genomic_DNA"/>
</dbReference>
<dbReference type="GO" id="GO:0046872">
    <property type="term" value="F:metal ion binding"/>
    <property type="evidence" value="ECO:0007669"/>
    <property type="project" value="UniProtKB-KW"/>
</dbReference>
<dbReference type="InterPro" id="IPR005122">
    <property type="entry name" value="Uracil-DNA_glycosylase-like"/>
</dbReference>
<feature type="domain" description="DNA-directed DNA polymerase family A palm" evidence="8">
    <location>
        <begin position="513"/>
        <end position="772"/>
    </location>
</feature>
<evidence type="ECO:0000259" key="8">
    <source>
        <dbReference type="Pfam" id="PF00476"/>
    </source>
</evidence>
<evidence type="ECO:0000256" key="7">
    <source>
        <dbReference type="ARBA" id="ARBA00023204"/>
    </source>
</evidence>
<keyword evidence="7" id="KW-0234">DNA repair</keyword>
<evidence type="ECO:0008006" key="11">
    <source>
        <dbReference type="Google" id="ProtNLM"/>
    </source>
</evidence>
<sequence length="979" mass="110378">ARSTLAFLGETPWIDELILGIPFAGAAGSMVSRIFRRNQWTREQYRFDNTIRCAPPTLEPARIPGFAGAVTHCRQYSDTTLTEGHQVIVPLGNTAIRRVFDLWGKGIKVEDFHGTVTRDPTDQFWIVPSYHPSHLQRGAVNLIGVVSFDLQRAHQVAAHGWDPDPMTLVVDPPLDWFEAWATQYLAAAAKDPDDVWLAVDIETPEKKGRDESTLGPLSPEMLADKVTYDRSYKIERVNFASHPDEGITVPYVEPYISIVKRVCASVGTKVLWFSDYDWPRLAAAECHLGGTVYDLPWAMHLLQSDLPLGLGFWSPFYSTYGAWKHLSDSDPGLYAAIDPAQTLRVGFGGVTDLMAQGLWETYLRHVHRLKTEVLTPAHVIGVQIDRKHLEAFEAELTEKAIGFQQSIQTIAPDHLRPLTPKGGLKSPPVAEAHARARTETVRGEKKKHQPSALTQDLFAHAEVVSREEAREVLVCTTCDAKDIQKRHRCPDTKGENPAALSIQKVPVRRYYWKEPFNPSSWQQLLTYIKHRKHQPGKAKRTGKDSTDRETLQRLMRTGDPLYGETIKLRAVTKVLGTYVIGTRRRLDKHNRIHPVPTFRPSTQRLSYENPNITNVVADKDTGRKNLAGGFRKCIIAGPGCRLLEIDFAGVEAIEVGWLCHDPEYIRLAKLGVHAGLASFLLGRPYDRTWPREQIVAYFKEIKASHYDVYDQSKHFVHGDNYGLTEYGMVKNFPEVFPDLHAARAIKAIYHDLAPKIPEWQRAVRDYADTHGYLGGFGDPPFGHPFGYKHWFWSIYAYKRISNATRINIEARCRKQGILAPVTEINGIPYRISLGEDAKRAVAFGPQSIGAAVLKEKMLVLFDREEAIDDSYIGDAYYGQTPLRAPIHDSLLLEVPDAQWDRVCEIAFREMQRPIWQQPVPPEWNMGTHLAIGIGATAGHDWENMEAIEIPGTDVIATDRVFFPAEEDDDEEVQDLGVVA</sequence>
<proteinExistence type="predicted"/>
<dbReference type="Gene3D" id="1.10.150.20">
    <property type="entry name" value="5' to 3' exonuclease, C-terminal subdomain"/>
    <property type="match status" value="1"/>
</dbReference>
<keyword evidence="5" id="KW-0408">Iron</keyword>
<protein>
    <recommendedName>
        <fullName evidence="11">DNA-directed DNA polymerase family A palm domain-containing protein</fullName>
    </recommendedName>
</protein>
<dbReference type="Gene3D" id="3.40.470.10">
    <property type="entry name" value="Uracil-DNA glycosylase-like domain"/>
    <property type="match status" value="1"/>
</dbReference>
<feature type="domain" description="Uracil-DNA glycosylase-like" evidence="9">
    <location>
        <begin position="3"/>
        <end position="138"/>
    </location>
</feature>
<feature type="non-terminal residue" evidence="10">
    <location>
        <position position="1"/>
    </location>
</feature>
<keyword evidence="1" id="KW-0004">4Fe-4S</keyword>
<evidence type="ECO:0000313" key="10">
    <source>
        <dbReference type="EMBL" id="KKM64008.1"/>
    </source>
</evidence>
<dbReference type="PANTHER" id="PTHR33693">
    <property type="entry name" value="TYPE-5 URACIL-DNA GLYCOSYLASE"/>
    <property type="match status" value="1"/>
</dbReference>
<dbReference type="Pfam" id="PF03167">
    <property type="entry name" value="UDG"/>
    <property type="match status" value="1"/>
</dbReference>
<evidence type="ECO:0000259" key="9">
    <source>
        <dbReference type="Pfam" id="PF03167"/>
    </source>
</evidence>
<dbReference type="GO" id="GO:0003677">
    <property type="term" value="F:DNA binding"/>
    <property type="evidence" value="ECO:0007669"/>
    <property type="project" value="InterPro"/>
</dbReference>
<dbReference type="GO" id="GO:0051539">
    <property type="term" value="F:4 iron, 4 sulfur cluster binding"/>
    <property type="evidence" value="ECO:0007669"/>
    <property type="project" value="UniProtKB-KW"/>
</dbReference>